<dbReference type="EMBL" id="AP019308">
    <property type="protein sequence ID" value="BBH18681.1"/>
    <property type="molecule type" value="Genomic_DNA"/>
</dbReference>
<accession>A0A3G9IYD0</accession>
<keyword evidence="2" id="KW-1185">Reference proteome</keyword>
<protein>
    <submittedName>
        <fullName evidence="1">Uncharacterized protein</fullName>
    </submittedName>
</protein>
<dbReference type="AlphaFoldDB" id="A0A3G9IYD0"/>
<gene>
    <name evidence="1" type="ORF">Back11_00260</name>
</gene>
<sequence>MGGFIRFLEPANPTLLPGGLLPFEGRLILFALPGNDRFCLRLKRFFIVITS</sequence>
<evidence type="ECO:0000313" key="2">
    <source>
        <dbReference type="Proteomes" id="UP000275368"/>
    </source>
</evidence>
<organism evidence="1 2">
    <name type="scientific">Paenibacillus baekrokdamisoli</name>
    <dbReference type="NCBI Taxonomy" id="1712516"/>
    <lineage>
        <taxon>Bacteria</taxon>
        <taxon>Bacillati</taxon>
        <taxon>Bacillota</taxon>
        <taxon>Bacilli</taxon>
        <taxon>Bacillales</taxon>
        <taxon>Paenibacillaceae</taxon>
        <taxon>Paenibacillus</taxon>
    </lineage>
</organism>
<evidence type="ECO:0000313" key="1">
    <source>
        <dbReference type="EMBL" id="BBH18681.1"/>
    </source>
</evidence>
<dbReference type="Proteomes" id="UP000275368">
    <property type="component" value="Chromosome"/>
</dbReference>
<dbReference type="KEGG" id="pbk:Back11_00260"/>
<proteinExistence type="predicted"/>
<dbReference type="RefSeq" id="WP_164522608.1">
    <property type="nucleotide sequence ID" value="NZ_AP019308.1"/>
</dbReference>
<name>A0A3G9IYD0_9BACL</name>
<reference evidence="1 2" key="1">
    <citation type="submission" date="2018-11" db="EMBL/GenBank/DDBJ databases">
        <title>Complete genome sequence of Paenibacillus baekrokdamisoli strain KCTC 33723.</title>
        <authorList>
            <person name="Kang S.W."/>
            <person name="Lee K.C."/>
            <person name="Kim K.K."/>
            <person name="Kim J.S."/>
            <person name="Kim D.S."/>
            <person name="Ko S.H."/>
            <person name="Yang S.H."/>
            <person name="Lee J.S."/>
        </authorList>
    </citation>
    <scope>NUCLEOTIDE SEQUENCE [LARGE SCALE GENOMIC DNA]</scope>
    <source>
        <strain evidence="1 2">KCTC 33723</strain>
    </source>
</reference>